<gene>
    <name evidence="1" type="ORF">SAMN02745724_00953</name>
</gene>
<protein>
    <submittedName>
        <fullName evidence="1">Extracellular solute-binding protein, family 3</fullName>
    </submittedName>
</protein>
<dbReference type="SUPFAM" id="SSF53850">
    <property type="entry name" value="Periplasmic binding protein-like II"/>
    <property type="match status" value="1"/>
</dbReference>
<reference evidence="1 2" key="1">
    <citation type="submission" date="2016-10" db="EMBL/GenBank/DDBJ databases">
        <authorList>
            <person name="de Groot N.N."/>
        </authorList>
    </citation>
    <scope>NUCLEOTIDE SEQUENCE [LARGE SCALE GENOMIC DNA]</scope>
    <source>
        <strain evidence="1 2">DSM 6059</strain>
    </source>
</reference>
<organism evidence="1 2">
    <name type="scientific">Pseudoalteromonas denitrificans DSM 6059</name>
    <dbReference type="NCBI Taxonomy" id="1123010"/>
    <lineage>
        <taxon>Bacteria</taxon>
        <taxon>Pseudomonadati</taxon>
        <taxon>Pseudomonadota</taxon>
        <taxon>Gammaproteobacteria</taxon>
        <taxon>Alteromonadales</taxon>
        <taxon>Pseudoalteromonadaceae</taxon>
        <taxon>Pseudoalteromonas</taxon>
    </lineage>
</organism>
<name>A0A1I1GLG4_9GAMM</name>
<accession>A0A1I1GLG4</accession>
<proteinExistence type="predicted"/>
<dbReference type="RefSeq" id="WP_091980727.1">
    <property type="nucleotide sequence ID" value="NZ_FOLO01000005.1"/>
</dbReference>
<evidence type="ECO:0000313" key="2">
    <source>
        <dbReference type="Proteomes" id="UP000198862"/>
    </source>
</evidence>
<evidence type="ECO:0000313" key="1">
    <source>
        <dbReference type="EMBL" id="SFC12607.1"/>
    </source>
</evidence>
<dbReference type="EMBL" id="FOLO01000005">
    <property type="protein sequence ID" value="SFC12607.1"/>
    <property type="molecule type" value="Genomic_DNA"/>
</dbReference>
<dbReference type="STRING" id="1123010.SAMN02745724_00953"/>
<dbReference type="AlphaFoldDB" id="A0A1I1GLG4"/>
<dbReference type="Proteomes" id="UP000198862">
    <property type="component" value="Unassembled WGS sequence"/>
</dbReference>
<dbReference type="Gene3D" id="3.40.190.10">
    <property type="entry name" value="Periplasmic binding protein-like II"/>
    <property type="match status" value="2"/>
</dbReference>
<dbReference type="PANTHER" id="PTHR38834:SF3">
    <property type="entry name" value="SOLUTE-BINDING PROTEIN FAMILY 3_N-TERMINAL DOMAIN-CONTAINING PROTEIN"/>
    <property type="match status" value="1"/>
</dbReference>
<sequence>MSQFILKFLFVIFLLIPNSVLANSGPKRLLLTTQEWPPYQTYSSDTISGLAVTRLKCVLRQLEQPYQLTMTSWENAQLKVQDNEQHGFFVAEQTPIRDKYATFSKPLINHHWYWYFSNSLSNIDLTQSNKQQWKVSSKFGTNKWFYLHNKNYDVIKKPRNVKTLLDMLMHNEVDAVLVDELAMQVELKKRGMLATSFRSKQVATKPLGVYFQKKFINKYPNFLNEFNQLIPDCLE</sequence>
<dbReference type="PANTHER" id="PTHR38834">
    <property type="entry name" value="PERIPLASMIC SUBSTRATE BINDING PROTEIN FAMILY 3"/>
    <property type="match status" value="1"/>
</dbReference>
<keyword evidence="2" id="KW-1185">Reference proteome</keyword>
<dbReference type="OrthoDB" id="5453932at2"/>